<organism evidence="18 19">
    <name type="scientific">Diabrotica balteata</name>
    <name type="common">Banded cucumber beetle</name>
    <dbReference type="NCBI Taxonomy" id="107213"/>
    <lineage>
        <taxon>Eukaryota</taxon>
        <taxon>Metazoa</taxon>
        <taxon>Ecdysozoa</taxon>
        <taxon>Arthropoda</taxon>
        <taxon>Hexapoda</taxon>
        <taxon>Insecta</taxon>
        <taxon>Pterygota</taxon>
        <taxon>Neoptera</taxon>
        <taxon>Endopterygota</taxon>
        <taxon>Coleoptera</taxon>
        <taxon>Polyphaga</taxon>
        <taxon>Cucujiformia</taxon>
        <taxon>Chrysomeloidea</taxon>
        <taxon>Chrysomelidae</taxon>
        <taxon>Galerucinae</taxon>
        <taxon>Diabroticina</taxon>
        <taxon>Diabroticites</taxon>
        <taxon>Diabrotica</taxon>
    </lineage>
</organism>
<evidence type="ECO:0000256" key="15">
    <source>
        <dbReference type="PIRSR" id="PIRSR605511-2"/>
    </source>
</evidence>
<feature type="binding site" evidence="15">
    <location>
        <position position="43"/>
    </location>
    <ligand>
        <name>a divalent metal cation</name>
        <dbReference type="ChEBI" id="CHEBI:60240"/>
    </ligand>
</feature>
<feature type="binding site" evidence="15">
    <location>
        <position position="212"/>
    </location>
    <ligand>
        <name>a divalent metal cation</name>
        <dbReference type="ChEBI" id="CHEBI:60240"/>
    </ligand>
</feature>
<feature type="binding site" evidence="15">
    <location>
        <position position="183"/>
    </location>
    <ligand>
        <name>substrate</name>
    </ligand>
</feature>
<evidence type="ECO:0000256" key="11">
    <source>
        <dbReference type="ARBA" id="ARBA00022801"/>
    </source>
</evidence>
<gene>
    <name evidence="18" type="ORF">DIABBA_LOCUS7189</name>
</gene>
<dbReference type="GO" id="GO:0005509">
    <property type="term" value="F:calcium ion binding"/>
    <property type="evidence" value="ECO:0007669"/>
    <property type="project" value="TreeGrafter"/>
</dbReference>
<protein>
    <recommendedName>
        <fullName evidence="8">Regucalcin</fullName>
        <ecNumber evidence="7">3.1.1.17</ecNumber>
    </recommendedName>
    <alternativeName>
        <fullName evidence="13">Gluconolactonase</fullName>
    </alternativeName>
</protein>
<dbReference type="AlphaFoldDB" id="A0A9N9SX87"/>
<dbReference type="FunFam" id="2.120.10.30:FF:000027">
    <property type="entry name" value="Regucalcin homologue"/>
    <property type="match status" value="1"/>
</dbReference>
<evidence type="ECO:0000313" key="19">
    <source>
        <dbReference type="Proteomes" id="UP001153709"/>
    </source>
</evidence>
<evidence type="ECO:0000256" key="3">
    <source>
        <dbReference type="ARBA" id="ARBA00001936"/>
    </source>
</evidence>
<evidence type="ECO:0000256" key="8">
    <source>
        <dbReference type="ARBA" id="ARBA00016808"/>
    </source>
</evidence>
<dbReference type="GO" id="GO:0019853">
    <property type="term" value="P:L-ascorbic acid biosynthetic process"/>
    <property type="evidence" value="ECO:0007669"/>
    <property type="project" value="TreeGrafter"/>
</dbReference>
<keyword evidence="9" id="KW-0963">Cytoplasm</keyword>
<reference evidence="18" key="1">
    <citation type="submission" date="2022-01" db="EMBL/GenBank/DDBJ databases">
        <authorList>
            <person name="King R."/>
        </authorList>
    </citation>
    <scope>NUCLEOTIDE SEQUENCE</scope>
</reference>
<keyword evidence="19" id="KW-1185">Reference proteome</keyword>
<feature type="binding site" evidence="15">
    <location>
        <position position="165"/>
    </location>
    <ligand>
        <name>substrate</name>
    </ligand>
</feature>
<proteinExistence type="inferred from homology"/>
<comment type="cofactor">
    <cofactor evidence="4">
        <name>Mg(2+)</name>
        <dbReference type="ChEBI" id="CHEBI:18420"/>
    </cofactor>
</comment>
<comment type="cofactor">
    <cofactor evidence="15">
        <name>Zn(2+)</name>
        <dbReference type="ChEBI" id="CHEBI:29105"/>
    </cofactor>
    <text evidence="15">Binds 1 divalent metal cation per subunit.</text>
</comment>
<feature type="domain" description="SMP-30/Gluconolactonase/LRE-like region" evidence="17">
    <location>
        <begin position="41"/>
        <end position="324"/>
    </location>
</feature>
<evidence type="ECO:0000256" key="1">
    <source>
        <dbReference type="ARBA" id="ARBA00001589"/>
    </source>
</evidence>
<dbReference type="Gene3D" id="2.120.10.30">
    <property type="entry name" value="TolB, C-terminal domain"/>
    <property type="match status" value="1"/>
</dbReference>
<dbReference type="SUPFAM" id="SSF63829">
    <property type="entry name" value="Calcium-dependent phosphotriesterase"/>
    <property type="match status" value="1"/>
</dbReference>
<feature type="binding site" evidence="15">
    <location>
        <position position="264"/>
    </location>
    <ligand>
        <name>a divalent metal cation</name>
        <dbReference type="ChEBI" id="CHEBI:60240"/>
    </ligand>
</feature>
<keyword evidence="12" id="KW-0106">Calcium</keyword>
<dbReference type="InterPro" id="IPR013658">
    <property type="entry name" value="SGL"/>
</dbReference>
<evidence type="ECO:0000256" key="4">
    <source>
        <dbReference type="ARBA" id="ARBA00001946"/>
    </source>
</evidence>
<keyword evidence="10 15" id="KW-0479">Metal-binding</keyword>
<evidence type="ECO:0000256" key="9">
    <source>
        <dbReference type="ARBA" id="ARBA00022490"/>
    </source>
</evidence>
<keyword evidence="11" id="KW-0378">Hydrolase</keyword>
<dbReference type="Proteomes" id="UP001153709">
    <property type="component" value="Chromosome 4"/>
</dbReference>
<evidence type="ECO:0000256" key="6">
    <source>
        <dbReference type="ARBA" id="ARBA00008853"/>
    </source>
</evidence>
<dbReference type="PRINTS" id="PR01790">
    <property type="entry name" value="SMP30FAMILY"/>
</dbReference>
<keyword evidence="16" id="KW-0732">Signal</keyword>
<dbReference type="EC" id="3.1.1.17" evidence="7"/>
<name>A0A9N9SX87_DIABA</name>
<evidence type="ECO:0000256" key="2">
    <source>
        <dbReference type="ARBA" id="ARBA00001913"/>
    </source>
</evidence>
<sequence>MPSPGFVPILTILTILNTPTLIIHNVNPTVERLEEISTTELGEGPHWDVETQSLYFVDLFGQAIHRYVPATRQHTKAVLDTFTVLTEADYRNSLTGDRLIQGPKRSGKNLISLILPVRGQKDRFVVSVNRTLVIVTWDGVSDIVTNVEKIIEVDTETELISNRFNDGKCDPSGRIWAGTIGEDPTNINIAGSLFSIEYGRAVQHLRQIQISNGLAWNEQLQKMYYIDSFTRSVYEFDFDIINGRIYNGQTIFNLTNHNIEGFPDGMTIDVDGNLWVAVFSGYRVIKIDPRQPETLLATIPIPAKQISSVAFGGPNLDELYVTSGTFTTDGEVLYPPEHGGTYRVTGLNTRGYPGVSAVL</sequence>
<evidence type="ECO:0000259" key="17">
    <source>
        <dbReference type="Pfam" id="PF08450"/>
    </source>
</evidence>
<comment type="cofactor">
    <cofactor evidence="3">
        <name>Mn(2+)</name>
        <dbReference type="ChEBI" id="CHEBI:29035"/>
    </cofactor>
</comment>
<dbReference type="PANTHER" id="PTHR10907">
    <property type="entry name" value="REGUCALCIN"/>
    <property type="match status" value="1"/>
</dbReference>
<feature type="binding site" evidence="15">
    <location>
        <position position="163"/>
    </location>
    <ligand>
        <name>substrate</name>
    </ligand>
</feature>
<evidence type="ECO:0000256" key="13">
    <source>
        <dbReference type="ARBA" id="ARBA00032464"/>
    </source>
</evidence>
<feature type="chain" id="PRO_5040109035" description="Regucalcin" evidence="16">
    <location>
        <begin position="23"/>
        <end position="359"/>
    </location>
</feature>
<accession>A0A9N9SX87</accession>
<evidence type="ECO:0000313" key="18">
    <source>
        <dbReference type="EMBL" id="CAG9833817.1"/>
    </source>
</evidence>
<evidence type="ECO:0000256" key="12">
    <source>
        <dbReference type="ARBA" id="ARBA00022837"/>
    </source>
</evidence>
<dbReference type="PANTHER" id="PTHR10907:SF66">
    <property type="entry name" value="MIP34848P1-RELATED"/>
    <property type="match status" value="1"/>
</dbReference>
<comment type="subcellular location">
    <subcellularLocation>
        <location evidence="5">Cytoplasm</location>
    </subcellularLocation>
</comment>
<evidence type="ECO:0000256" key="5">
    <source>
        <dbReference type="ARBA" id="ARBA00004496"/>
    </source>
</evidence>
<evidence type="ECO:0000256" key="14">
    <source>
        <dbReference type="PIRSR" id="PIRSR605511-1"/>
    </source>
</evidence>
<evidence type="ECO:0000256" key="7">
    <source>
        <dbReference type="ARBA" id="ARBA00013227"/>
    </source>
</evidence>
<dbReference type="InterPro" id="IPR005511">
    <property type="entry name" value="SMP-30"/>
</dbReference>
<comment type="catalytic activity">
    <reaction evidence="1">
        <text>D-glucono-1,5-lactone + H2O = D-gluconate + H(+)</text>
        <dbReference type="Rhea" id="RHEA:10440"/>
        <dbReference type="ChEBI" id="CHEBI:15377"/>
        <dbReference type="ChEBI" id="CHEBI:15378"/>
        <dbReference type="ChEBI" id="CHEBI:16217"/>
        <dbReference type="ChEBI" id="CHEBI:18391"/>
        <dbReference type="EC" id="3.1.1.17"/>
    </reaction>
</comment>
<dbReference type="GO" id="GO:0005737">
    <property type="term" value="C:cytoplasm"/>
    <property type="evidence" value="ECO:0007669"/>
    <property type="project" value="UniProtKB-SubCell"/>
</dbReference>
<dbReference type="InterPro" id="IPR011042">
    <property type="entry name" value="6-blade_b-propeller_TolB-like"/>
</dbReference>
<dbReference type="Pfam" id="PF08450">
    <property type="entry name" value="SGL"/>
    <property type="match status" value="1"/>
</dbReference>
<feature type="signal peptide" evidence="16">
    <location>
        <begin position="1"/>
        <end position="22"/>
    </location>
</feature>
<dbReference type="GO" id="GO:0004341">
    <property type="term" value="F:gluconolactonase activity"/>
    <property type="evidence" value="ECO:0007669"/>
    <property type="project" value="UniProtKB-EC"/>
</dbReference>
<evidence type="ECO:0000256" key="16">
    <source>
        <dbReference type="SAM" id="SignalP"/>
    </source>
</evidence>
<dbReference type="OrthoDB" id="423498at2759"/>
<evidence type="ECO:0000256" key="10">
    <source>
        <dbReference type="ARBA" id="ARBA00022723"/>
    </source>
</evidence>
<comment type="cofactor">
    <cofactor evidence="2">
        <name>Ca(2+)</name>
        <dbReference type="ChEBI" id="CHEBI:29108"/>
    </cofactor>
</comment>
<comment type="similarity">
    <text evidence="6">Belongs to the SMP-30/CGR1 family.</text>
</comment>
<feature type="active site" description="Proton donor/acceptor" evidence="14">
    <location>
        <position position="264"/>
    </location>
</feature>
<dbReference type="EMBL" id="OU898279">
    <property type="protein sequence ID" value="CAG9833817.1"/>
    <property type="molecule type" value="Genomic_DNA"/>
</dbReference>
<keyword evidence="15" id="KW-0862">Zinc</keyword>